<evidence type="ECO:0000259" key="7">
    <source>
        <dbReference type="Pfam" id="PF00248"/>
    </source>
</evidence>
<evidence type="ECO:0000313" key="8">
    <source>
        <dbReference type="EMBL" id="SEC82294.1"/>
    </source>
</evidence>
<name>A0A1H4VPR6_9NOCA</name>
<proteinExistence type="inferred from homology"/>
<dbReference type="OrthoDB" id="9804790at2"/>
<dbReference type="PANTHER" id="PTHR43827">
    <property type="entry name" value="2,5-DIKETO-D-GLUCONIC ACID REDUCTASE"/>
    <property type="match status" value="1"/>
</dbReference>
<comment type="similarity">
    <text evidence="1">Belongs to the aldo/keto reductase family.</text>
</comment>
<dbReference type="InterPro" id="IPR018170">
    <property type="entry name" value="Aldo/ket_reductase_CS"/>
</dbReference>
<dbReference type="GO" id="GO:0016616">
    <property type="term" value="F:oxidoreductase activity, acting on the CH-OH group of donors, NAD or NADP as acceptor"/>
    <property type="evidence" value="ECO:0007669"/>
    <property type="project" value="UniProtKB-ARBA"/>
</dbReference>
<keyword evidence="2" id="KW-0521">NADP</keyword>
<dbReference type="InterPro" id="IPR023210">
    <property type="entry name" value="NADP_OxRdtase_dom"/>
</dbReference>
<dbReference type="EMBL" id="FNSV01000005">
    <property type="protein sequence ID" value="SEC82294.1"/>
    <property type="molecule type" value="Genomic_DNA"/>
</dbReference>
<dbReference type="PRINTS" id="PR00069">
    <property type="entry name" value="ALDKETRDTASE"/>
</dbReference>
<feature type="active site" description="Proton donor" evidence="4">
    <location>
        <position position="54"/>
    </location>
</feature>
<dbReference type="CDD" id="cd19071">
    <property type="entry name" value="AKR_AKR1-5-like"/>
    <property type="match status" value="1"/>
</dbReference>
<dbReference type="PIRSF" id="PIRSF000097">
    <property type="entry name" value="AKR"/>
    <property type="match status" value="1"/>
</dbReference>
<dbReference type="Proteomes" id="UP000183561">
    <property type="component" value="Unassembled WGS sequence"/>
</dbReference>
<protein>
    <submittedName>
        <fullName evidence="8">Aldo/keto reductase</fullName>
    </submittedName>
</protein>
<evidence type="ECO:0000313" key="9">
    <source>
        <dbReference type="Proteomes" id="UP000183561"/>
    </source>
</evidence>
<keyword evidence="3" id="KW-0560">Oxidoreductase</keyword>
<dbReference type="PROSITE" id="PS00798">
    <property type="entry name" value="ALDOKETO_REDUCTASE_1"/>
    <property type="match status" value="1"/>
</dbReference>
<evidence type="ECO:0000256" key="4">
    <source>
        <dbReference type="PIRSR" id="PIRSR000097-1"/>
    </source>
</evidence>
<dbReference type="InterPro" id="IPR020471">
    <property type="entry name" value="AKR"/>
</dbReference>
<dbReference type="Pfam" id="PF00248">
    <property type="entry name" value="Aldo_ket_red"/>
    <property type="match status" value="1"/>
</dbReference>
<accession>A0A1H4VPR6</accession>
<feature type="binding site" evidence="5">
    <location>
        <position position="112"/>
    </location>
    <ligand>
        <name>substrate</name>
    </ligand>
</feature>
<dbReference type="SUPFAM" id="SSF51430">
    <property type="entry name" value="NAD(P)-linked oxidoreductase"/>
    <property type="match status" value="1"/>
</dbReference>
<dbReference type="AlphaFoldDB" id="A0A1H4VPR6"/>
<feature type="site" description="Lowers pKa of active site Tyr" evidence="6">
    <location>
        <position position="79"/>
    </location>
</feature>
<dbReference type="PROSITE" id="PS00062">
    <property type="entry name" value="ALDOKETO_REDUCTASE_2"/>
    <property type="match status" value="1"/>
</dbReference>
<dbReference type="Gene3D" id="3.20.20.100">
    <property type="entry name" value="NADP-dependent oxidoreductase domain"/>
    <property type="match status" value="1"/>
</dbReference>
<evidence type="ECO:0000256" key="3">
    <source>
        <dbReference type="ARBA" id="ARBA00023002"/>
    </source>
</evidence>
<dbReference type="PROSITE" id="PS00063">
    <property type="entry name" value="ALDOKETO_REDUCTASE_3"/>
    <property type="match status" value="1"/>
</dbReference>
<evidence type="ECO:0000256" key="5">
    <source>
        <dbReference type="PIRSR" id="PIRSR000097-2"/>
    </source>
</evidence>
<evidence type="ECO:0000256" key="1">
    <source>
        <dbReference type="ARBA" id="ARBA00007905"/>
    </source>
</evidence>
<evidence type="ECO:0000256" key="2">
    <source>
        <dbReference type="ARBA" id="ARBA00022857"/>
    </source>
</evidence>
<keyword evidence="9" id="KW-1185">Reference proteome</keyword>
<feature type="domain" description="NADP-dependent oxidoreductase" evidence="7">
    <location>
        <begin position="27"/>
        <end position="264"/>
    </location>
</feature>
<reference evidence="9" key="1">
    <citation type="submission" date="2016-10" db="EMBL/GenBank/DDBJ databases">
        <authorList>
            <person name="Varghese N."/>
            <person name="Submissions S."/>
        </authorList>
    </citation>
    <scope>NUCLEOTIDE SEQUENCE [LARGE SCALE GENOMIC DNA]</scope>
    <source>
        <strain evidence="9">DSM 44498</strain>
    </source>
</reference>
<sequence>MTEATTIPSVTLSNGVVMPAIGFGVFQIPDDAMCTTVRHALAAGYRAFDTAPMYGNERSLGRALTNSGVPREELFVTTKVSNEDQGYQSTLDAVESSVARLGLDYVDLCLIHWPAPARGAYLDTWRALEQLHAAGRIRAIGVSNFQADHLDRLLEVAAVRPMVNQIEIHPLLPQQPMVELHRSLGIHTQAWAPLARGRLQENPVLTELARRHDVSLAQLVLRWHLQRGTIPLPKSSSPERMRANIDVFDFALDADEIAQITALDRNERTGPHPDDVH</sequence>
<dbReference type="InterPro" id="IPR036812">
    <property type="entry name" value="NAD(P)_OxRdtase_dom_sf"/>
</dbReference>
<gene>
    <name evidence="8" type="ORF">SAMN04490239_5599</name>
</gene>
<dbReference type="FunFam" id="3.20.20.100:FF:000015">
    <property type="entry name" value="Oxidoreductase, aldo/keto reductase family"/>
    <property type="match status" value="1"/>
</dbReference>
<dbReference type="PANTHER" id="PTHR43827:SF3">
    <property type="entry name" value="NADP-DEPENDENT OXIDOREDUCTASE DOMAIN-CONTAINING PROTEIN"/>
    <property type="match status" value="1"/>
</dbReference>
<dbReference type="RefSeq" id="WP_072942612.1">
    <property type="nucleotide sequence ID" value="NZ_CP070609.1"/>
</dbReference>
<evidence type="ECO:0000256" key="6">
    <source>
        <dbReference type="PIRSR" id="PIRSR000097-3"/>
    </source>
</evidence>
<organism evidence="8 9">
    <name type="scientific">Rhodococcus koreensis</name>
    <dbReference type="NCBI Taxonomy" id="99653"/>
    <lineage>
        <taxon>Bacteria</taxon>
        <taxon>Bacillati</taxon>
        <taxon>Actinomycetota</taxon>
        <taxon>Actinomycetes</taxon>
        <taxon>Mycobacteriales</taxon>
        <taxon>Nocardiaceae</taxon>
        <taxon>Rhodococcus</taxon>
    </lineage>
</organism>